<feature type="non-terminal residue" evidence="1">
    <location>
        <position position="430"/>
    </location>
</feature>
<accession>A0ACC3MIG8</accession>
<protein>
    <submittedName>
        <fullName evidence="1">Uncharacterized protein</fullName>
    </submittedName>
</protein>
<name>A0ACC3MIG8_9PEZI</name>
<organism evidence="1 2">
    <name type="scientific">Vermiconidia calcicola</name>
    <dbReference type="NCBI Taxonomy" id="1690605"/>
    <lineage>
        <taxon>Eukaryota</taxon>
        <taxon>Fungi</taxon>
        <taxon>Dikarya</taxon>
        <taxon>Ascomycota</taxon>
        <taxon>Pezizomycotina</taxon>
        <taxon>Dothideomycetes</taxon>
        <taxon>Dothideomycetidae</taxon>
        <taxon>Mycosphaerellales</taxon>
        <taxon>Extremaceae</taxon>
        <taxon>Vermiconidia</taxon>
    </lineage>
</organism>
<dbReference type="Proteomes" id="UP001281147">
    <property type="component" value="Unassembled WGS sequence"/>
</dbReference>
<dbReference type="EMBL" id="JAUTXU010000256">
    <property type="protein sequence ID" value="KAK3691793.1"/>
    <property type="molecule type" value="Genomic_DNA"/>
</dbReference>
<sequence length="430" mass="45075">MCTLELENGTLELENGTLVLENGTLVLENGTLVLENGTVELGNGTLELGNGTLELGNAFDDPVATGRFELGNRTLDEEMGPKLTEPLEYGIDSAPVPVGNSTLEAARVLDPVPTGTLDMGTGPKVAEKLEDGIGRVAVLDGNGTLEAARVLDPVPTGMVEFGNRTLDEEMGPKLTEPLEYSIDREPVPVGNSTLEAARVLDPVPTGTLDIGTGPKVTAKLEDGIGRVAVPRPEDGRELDVVFPGKLELGNGGDFDETGRELDPVPTGMLDMGTGPKVTAKLEDGIGRVAVPRLEDWRELDVVFPGIGYGGEFDEADNDCDPVPKDMDPVPTTLEIVIIVEPAPVGCGAVPNDVVSEKIVVSEEIARGNSEKMPPGQGAVPIVIVVLKSPVPNGADEESLMPEATKEDDKGIVAVEVATEVTVAVELNTTV</sequence>
<comment type="caution">
    <text evidence="1">The sequence shown here is derived from an EMBL/GenBank/DDBJ whole genome shotgun (WGS) entry which is preliminary data.</text>
</comment>
<proteinExistence type="predicted"/>
<evidence type="ECO:0000313" key="1">
    <source>
        <dbReference type="EMBL" id="KAK3691793.1"/>
    </source>
</evidence>
<reference evidence="1" key="1">
    <citation type="submission" date="2023-07" db="EMBL/GenBank/DDBJ databases">
        <title>Black Yeasts Isolated from many extreme environments.</title>
        <authorList>
            <person name="Coleine C."/>
            <person name="Stajich J.E."/>
            <person name="Selbmann L."/>
        </authorList>
    </citation>
    <scope>NUCLEOTIDE SEQUENCE</scope>
    <source>
        <strain evidence="1">CCFEE 5714</strain>
    </source>
</reference>
<keyword evidence="2" id="KW-1185">Reference proteome</keyword>
<gene>
    <name evidence="1" type="ORF">LTR37_018392</name>
</gene>
<evidence type="ECO:0000313" key="2">
    <source>
        <dbReference type="Proteomes" id="UP001281147"/>
    </source>
</evidence>